<dbReference type="PROSITE" id="PS50102">
    <property type="entry name" value="RRM"/>
    <property type="match status" value="1"/>
</dbReference>
<dbReference type="AlphaFoldDB" id="A0A2G5F559"/>
<gene>
    <name evidence="6" type="ORF">AQUCO_00200880v1</name>
</gene>
<dbReference type="InterPro" id="IPR012677">
    <property type="entry name" value="Nucleotide-bd_a/b_plait_sf"/>
</dbReference>
<organism evidence="6 7">
    <name type="scientific">Aquilegia coerulea</name>
    <name type="common">Rocky mountain columbine</name>
    <dbReference type="NCBI Taxonomy" id="218851"/>
    <lineage>
        <taxon>Eukaryota</taxon>
        <taxon>Viridiplantae</taxon>
        <taxon>Streptophyta</taxon>
        <taxon>Embryophyta</taxon>
        <taxon>Tracheophyta</taxon>
        <taxon>Spermatophyta</taxon>
        <taxon>Magnoliopsida</taxon>
        <taxon>Ranunculales</taxon>
        <taxon>Ranunculaceae</taxon>
        <taxon>Thalictroideae</taxon>
        <taxon>Aquilegia</taxon>
    </lineage>
</organism>
<keyword evidence="7" id="KW-1185">Reference proteome</keyword>
<feature type="domain" description="RRM" evidence="4">
    <location>
        <begin position="459"/>
        <end position="534"/>
    </location>
</feature>
<dbReference type="GO" id="GO:1990904">
    <property type="term" value="C:ribonucleoprotein complex"/>
    <property type="evidence" value="ECO:0007669"/>
    <property type="project" value="TreeGrafter"/>
</dbReference>
<feature type="domain" description="NTF2" evidence="5">
    <location>
        <begin position="159"/>
        <end position="275"/>
    </location>
</feature>
<feature type="region of interest" description="Disordered" evidence="3">
    <location>
        <begin position="297"/>
        <end position="323"/>
    </location>
</feature>
<dbReference type="InterPro" id="IPR002075">
    <property type="entry name" value="NTF2_dom"/>
</dbReference>
<keyword evidence="1 2" id="KW-0694">RNA-binding</keyword>
<dbReference type="EMBL" id="KZ305019">
    <property type="protein sequence ID" value="PIA63158.1"/>
    <property type="molecule type" value="Genomic_DNA"/>
</dbReference>
<accession>A0A2G5F559</accession>
<dbReference type="Pfam" id="PF00076">
    <property type="entry name" value="RRM_1"/>
    <property type="match status" value="1"/>
</dbReference>
<dbReference type="InParanoid" id="A0A2G5F559"/>
<dbReference type="InterPro" id="IPR039539">
    <property type="entry name" value="Ras_GTPase_bind_prot"/>
</dbReference>
<feature type="region of interest" description="Disordered" evidence="3">
    <location>
        <begin position="73"/>
        <end position="92"/>
    </location>
</feature>
<dbReference type="FunFam" id="3.10.450.50:FF:000003">
    <property type="entry name" value="Nuclear transport factor 2 family protein"/>
    <property type="match status" value="1"/>
</dbReference>
<evidence type="ECO:0000256" key="2">
    <source>
        <dbReference type="PROSITE-ProRule" id="PRU00176"/>
    </source>
</evidence>
<sequence>MAEQEREREIWGRLIGIGDSGFQQVGFEILWICGLVLVDLEKPIYIYGYFSWPVGLNCLNNIQGTWVGIEENPKPSQRRKRKKGRKEVALRSEKERERTLSVVVLRASTALFLSSSSSSSSHYLSLAVSLSFSISFEVSIFFYRRREMATQTPPSAQVVGNAFVEQYYQILHQSPELVHRFYTDMSVLSRPGPDGIMTSVKTMQAINEVIISLDYKGNKAEIKTIDAQDSYQSGVVVLVTGWLTMKNNVKRKFTQSFFLAPQDKGYFVLNDVFRYVDEDSQPETIAAIAVSVDGTTENIPASEPVTSDPEPTPIPDPVPDNTTPTPAVEVAYGNGEVVHEPLSNGEVTVVEVQVVEAPVQPVQNEANPVPEPASTTPEDTPKKLTQSYASILKDTKATKVTKVAPPVSARTNTVKAPVAKAAAGNTEQHSTPAPAPGASAPNSNNGANGSNISEEAEGYSIYIRSLPMNATVGQVEEEFKKFGPIRPNGVQVRSNKGFCFGFVEFEQQSSMQSALEASPVNIGNRPAHVEEKRTTTRVGPGGRPRFPPGRNGFRNDNFRGRGNFSGGRGYGRSEYGNRGDFSGRRSSSGRSGDGYQRVEHNVGNGRVARQGASQTAVSA</sequence>
<evidence type="ECO:0000256" key="1">
    <source>
        <dbReference type="ARBA" id="ARBA00022884"/>
    </source>
</evidence>
<evidence type="ECO:0000256" key="3">
    <source>
        <dbReference type="SAM" id="MobiDB-lite"/>
    </source>
</evidence>
<dbReference type="FunCoup" id="A0A2G5F559">
    <property type="interactions" value="3417"/>
</dbReference>
<dbReference type="InterPro" id="IPR035979">
    <property type="entry name" value="RBD_domain_sf"/>
</dbReference>
<proteinExistence type="predicted"/>
<dbReference type="InterPro" id="IPR000504">
    <property type="entry name" value="RRM_dom"/>
</dbReference>
<dbReference type="SUPFAM" id="SSF54928">
    <property type="entry name" value="RNA-binding domain, RBD"/>
    <property type="match status" value="1"/>
</dbReference>
<evidence type="ECO:0000259" key="5">
    <source>
        <dbReference type="PROSITE" id="PS50177"/>
    </source>
</evidence>
<dbReference type="GO" id="GO:0005829">
    <property type="term" value="C:cytosol"/>
    <property type="evidence" value="ECO:0007669"/>
    <property type="project" value="TreeGrafter"/>
</dbReference>
<evidence type="ECO:0000259" key="4">
    <source>
        <dbReference type="PROSITE" id="PS50102"/>
    </source>
</evidence>
<dbReference type="CDD" id="cd00590">
    <property type="entry name" value="RRM_SF"/>
    <property type="match status" value="1"/>
</dbReference>
<dbReference type="OrthoDB" id="339151at2759"/>
<feature type="region of interest" description="Disordered" evidence="3">
    <location>
        <begin position="531"/>
        <end position="619"/>
    </location>
</feature>
<dbReference type="InterPro" id="IPR032710">
    <property type="entry name" value="NTF2-like_dom_sf"/>
</dbReference>
<dbReference type="STRING" id="218851.A0A2G5F559"/>
<dbReference type="Gene3D" id="3.30.70.330">
    <property type="match status" value="1"/>
</dbReference>
<dbReference type="Pfam" id="PF02136">
    <property type="entry name" value="NTF2"/>
    <property type="match status" value="1"/>
</dbReference>
<evidence type="ECO:0008006" key="8">
    <source>
        <dbReference type="Google" id="ProtNLM"/>
    </source>
</evidence>
<dbReference type="SMART" id="SM00360">
    <property type="entry name" value="RRM"/>
    <property type="match status" value="1"/>
</dbReference>
<dbReference type="GO" id="GO:0003729">
    <property type="term" value="F:mRNA binding"/>
    <property type="evidence" value="ECO:0007669"/>
    <property type="project" value="TreeGrafter"/>
</dbReference>
<feature type="compositionally biased region" description="Low complexity" evidence="3">
    <location>
        <begin position="584"/>
        <end position="594"/>
    </location>
</feature>
<reference evidence="6 7" key="1">
    <citation type="submission" date="2017-09" db="EMBL/GenBank/DDBJ databases">
        <title>WGS assembly of Aquilegia coerulea Goldsmith.</title>
        <authorList>
            <person name="Hodges S."/>
            <person name="Kramer E."/>
            <person name="Nordborg M."/>
            <person name="Tomkins J."/>
            <person name="Borevitz J."/>
            <person name="Derieg N."/>
            <person name="Yan J."/>
            <person name="Mihaltcheva S."/>
            <person name="Hayes R.D."/>
            <person name="Rokhsar D."/>
        </authorList>
    </citation>
    <scope>NUCLEOTIDE SEQUENCE [LARGE SCALE GENOMIC DNA]</scope>
    <source>
        <strain evidence="7">cv. Goldsmith</strain>
    </source>
</reference>
<feature type="region of interest" description="Disordered" evidence="3">
    <location>
        <begin position="408"/>
        <end position="452"/>
    </location>
</feature>
<dbReference type="SUPFAM" id="SSF54427">
    <property type="entry name" value="NTF2-like"/>
    <property type="match status" value="1"/>
</dbReference>
<evidence type="ECO:0000313" key="7">
    <source>
        <dbReference type="Proteomes" id="UP000230069"/>
    </source>
</evidence>
<feature type="compositionally biased region" description="Low complexity" evidence="3">
    <location>
        <begin position="436"/>
        <end position="451"/>
    </location>
</feature>
<dbReference type="Gene3D" id="3.10.450.50">
    <property type="match status" value="1"/>
</dbReference>
<feature type="compositionally biased region" description="Basic residues" evidence="3">
    <location>
        <begin position="76"/>
        <end position="85"/>
    </location>
</feature>
<dbReference type="PANTHER" id="PTHR10693:SF75">
    <property type="entry name" value="NUCLEAR TRANSPORT FACTOR 2"/>
    <property type="match status" value="1"/>
</dbReference>
<feature type="region of interest" description="Disordered" evidence="3">
    <location>
        <begin position="361"/>
        <end position="382"/>
    </location>
</feature>
<name>A0A2G5F559_AQUCA</name>
<dbReference type="Proteomes" id="UP000230069">
    <property type="component" value="Unassembled WGS sequence"/>
</dbReference>
<feature type="compositionally biased region" description="Polar residues" evidence="3">
    <location>
        <begin position="373"/>
        <end position="382"/>
    </location>
</feature>
<dbReference type="PANTHER" id="PTHR10693">
    <property type="entry name" value="RAS GTPASE-ACTIVATING PROTEIN-BINDING PROTEIN"/>
    <property type="match status" value="1"/>
</dbReference>
<dbReference type="InterPro" id="IPR018222">
    <property type="entry name" value="Nuclear_transport_factor_2_euk"/>
</dbReference>
<dbReference type="PROSITE" id="PS50177">
    <property type="entry name" value="NTF2_DOMAIN"/>
    <property type="match status" value="1"/>
</dbReference>
<protein>
    <recommendedName>
        <fullName evidence="8">NTF2 domain-containing protein</fullName>
    </recommendedName>
</protein>
<evidence type="ECO:0000313" key="6">
    <source>
        <dbReference type="EMBL" id="PIA63158.1"/>
    </source>
</evidence>
<dbReference type="CDD" id="cd00780">
    <property type="entry name" value="NTF2"/>
    <property type="match status" value="1"/>
</dbReference>